<dbReference type="OrthoDB" id="978130at2"/>
<dbReference type="STRING" id="915059.NH26_17115"/>
<dbReference type="EMBL" id="JRYR02000001">
    <property type="protein sequence ID" value="OHX67938.1"/>
    <property type="molecule type" value="Genomic_DNA"/>
</dbReference>
<protein>
    <recommendedName>
        <fullName evidence="3">PspA/IM30 family protein</fullName>
    </recommendedName>
</protein>
<organism evidence="1 2">
    <name type="scientific">Flammeovirga pacifica</name>
    <dbReference type="NCBI Taxonomy" id="915059"/>
    <lineage>
        <taxon>Bacteria</taxon>
        <taxon>Pseudomonadati</taxon>
        <taxon>Bacteroidota</taxon>
        <taxon>Cytophagia</taxon>
        <taxon>Cytophagales</taxon>
        <taxon>Flammeovirgaceae</taxon>
        <taxon>Flammeovirga</taxon>
    </lineage>
</organism>
<name>A0A1S1Z3S4_FLAPC</name>
<reference evidence="1 2" key="1">
    <citation type="journal article" date="2012" name="Int. J. Syst. Evol. Microbiol.">
        <title>Flammeovirga pacifica sp. nov., isolated from deep-sea sediment.</title>
        <authorList>
            <person name="Xu H."/>
            <person name="Fu Y."/>
            <person name="Yang N."/>
            <person name="Ding Z."/>
            <person name="Lai Q."/>
            <person name="Zeng R."/>
        </authorList>
    </citation>
    <scope>NUCLEOTIDE SEQUENCE [LARGE SCALE GENOMIC DNA]</scope>
    <source>
        <strain evidence="2">DSM 24597 / LMG 26175 / WPAGA1</strain>
    </source>
</reference>
<keyword evidence="2" id="KW-1185">Reference proteome</keyword>
<gene>
    <name evidence="1" type="ORF">NH26_17115</name>
</gene>
<evidence type="ECO:0008006" key="3">
    <source>
        <dbReference type="Google" id="ProtNLM"/>
    </source>
</evidence>
<dbReference type="AlphaFoldDB" id="A0A1S1Z3S4"/>
<dbReference type="RefSeq" id="WP_044219913.1">
    <property type="nucleotide sequence ID" value="NZ_JRYR02000001.1"/>
</dbReference>
<evidence type="ECO:0000313" key="2">
    <source>
        <dbReference type="Proteomes" id="UP000179797"/>
    </source>
</evidence>
<dbReference type="Proteomes" id="UP000179797">
    <property type="component" value="Unassembled WGS sequence"/>
</dbReference>
<comment type="caution">
    <text evidence="1">The sequence shown here is derived from an EMBL/GenBank/DDBJ whole genome shotgun (WGS) entry which is preliminary data.</text>
</comment>
<evidence type="ECO:0000313" key="1">
    <source>
        <dbReference type="EMBL" id="OHX67938.1"/>
    </source>
</evidence>
<accession>A0A1S1Z3S4</accession>
<proteinExistence type="predicted"/>
<sequence length="242" mass="28859">MFESIKKLLHFQSHVLAVPILQEASKVLTHDKEVLHDNFFRFKTQWNNLGDKIKQLEIHIKKLNFEKDIHKNVDELKTYQQEKYLFSLQKELKAYLEMKQELKEEMLHSKLKVSQIEYQIEKVNTKALMLSATTTTDHFDAEDFLCSIHLEAIDQLNHEEEILSQKIDHLLMETENETQTREDVKSFFKKNNSSDKTENEIISTSNNLKVDEFFSEESLEKKQNNFFNHNQKTKIDRFFKDS</sequence>